<comment type="caution">
    <text evidence="2">The sequence shown here is derived from an EMBL/GenBank/DDBJ whole genome shotgun (WGS) entry which is preliminary data.</text>
</comment>
<dbReference type="AlphaFoldDB" id="A0A699TTU0"/>
<proteinExistence type="predicted"/>
<gene>
    <name evidence="2" type="ORF">Tci_884467</name>
</gene>
<protein>
    <submittedName>
        <fullName evidence="2">Uncharacterized protein</fullName>
    </submittedName>
</protein>
<evidence type="ECO:0000256" key="1">
    <source>
        <dbReference type="SAM" id="MobiDB-lite"/>
    </source>
</evidence>
<accession>A0A699TTU0</accession>
<evidence type="ECO:0000313" key="2">
    <source>
        <dbReference type="EMBL" id="GFD12498.1"/>
    </source>
</evidence>
<feature type="region of interest" description="Disordered" evidence="1">
    <location>
        <begin position="1"/>
        <end position="44"/>
    </location>
</feature>
<reference evidence="2" key="1">
    <citation type="journal article" date="2019" name="Sci. Rep.">
        <title>Draft genome of Tanacetum cinerariifolium, the natural source of mosquito coil.</title>
        <authorList>
            <person name="Yamashiro T."/>
            <person name="Shiraishi A."/>
            <person name="Satake H."/>
            <person name="Nakayama K."/>
        </authorList>
    </citation>
    <scope>NUCLEOTIDE SEQUENCE</scope>
</reference>
<sequence length="77" mass="7714">AGRAPVQRQAGPGHGPLAGDQGHAARGRNDAAHCRGAGDHRGVPVPGRFYAAVDERVAGGGVHLDSVHGRLGGKPVP</sequence>
<feature type="compositionally biased region" description="Basic and acidic residues" evidence="1">
    <location>
        <begin position="27"/>
        <end position="42"/>
    </location>
</feature>
<dbReference type="EMBL" id="BKCJ011266027">
    <property type="protein sequence ID" value="GFD12498.1"/>
    <property type="molecule type" value="Genomic_DNA"/>
</dbReference>
<name>A0A699TTU0_TANCI</name>
<organism evidence="2">
    <name type="scientific">Tanacetum cinerariifolium</name>
    <name type="common">Dalmatian daisy</name>
    <name type="synonym">Chrysanthemum cinerariifolium</name>
    <dbReference type="NCBI Taxonomy" id="118510"/>
    <lineage>
        <taxon>Eukaryota</taxon>
        <taxon>Viridiplantae</taxon>
        <taxon>Streptophyta</taxon>
        <taxon>Embryophyta</taxon>
        <taxon>Tracheophyta</taxon>
        <taxon>Spermatophyta</taxon>
        <taxon>Magnoliopsida</taxon>
        <taxon>eudicotyledons</taxon>
        <taxon>Gunneridae</taxon>
        <taxon>Pentapetalae</taxon>
        <taxon>asterids</taxon>
        <taxon>campanulids</taxon>
        <taxon>Asterales</taxon>
        <taxon>Asteraceae</taxon>
        <taxon>Asteroideae</taxon>
        <taxon>Anthemideae</taxon>
        <taxon>Anthemidinae</taxon>
        <taxon>Tanacetum</taxon>
    </lineage>
</organism>
<feature type="non-terminal residue" evidence="2">
    <location>
        <position position="1"/>
    </location>
</feature>